<dbReference type="Gene3D" id="3.90.70.10">
    <property type="entry name" value="Cysteine proteinases"/>
    <property type="match status" value="1"/>
</dbReference>
<dbReference type="InterPro" id="IPR025660">
    <property type="entry name" value="Pept_his_AS"/>
</dbReference>
<keyword evidence="2" id="KW-1015">Disulfide bond</keyword>
<evidence type="ECO:0000259" key="4">
    <source>
        <dbReference type="PROSITE" id="PS50958"/>
    </source>
</evidence>
<evidence type="ECO:0000313" key="5">
    <source>
        <dbReference type="Proteomes" id="UP000050640"/>
    </source>
</evidence>
<protein>
    <submittedName>
        <fullName evidence="6">SMB domain-containing protein</fullName>
    </submittedName>
</protein>
<accession>A0A0R3RJS4</accession>
<dbReference type="Pfam" id="PF00112">
    <property type="entry name" value="Peptidase_C1"/>
    <property type="match status" value="1"/>
</dbReference>
<evidence type="ECO:0000256" key="2">
    <source>
        <dbReference type="ARBA" id="ARBA00023157"/>
    </source>
</evidence>
<dbReference type="InterPro" id="IPR000668">
    <property type="entry name" value="Peptidase_C1A_C"/>
</dbReference>
<dbReference type="CDD" id="cd02620">
    <property type="entry name" value="Peptidase_C1A_CathepsinB"/>
    <property type="match status" value="1"/>
</dbReference>
<reference evidence="6" key="1">
    <citation type="submission" date="2017-02" db="UniProtKB">
        <authorList>
            <consortium name="WormBaseParasite"/>
        </authorList>
    </citation>
    <scope>IDENTIFICATION</scope>
</reference>
<name>A0A0R3RJS4_9BILA</name>
<evidence type="ECO:0000256" key="3">
    <source>
        <dbReference type="SAM" id="SignalP"/>
    </source>
</evidence>
<dbReference type="InterPro" id="IPR038765">
    <property type="entry name" value="Papain-like_cys_pep_sf"/>
</dbReference>
<organism evidence="5 6">
    <name type="scientific">Elaeophora elaphi</name>
    <dbReference type="NCBI Taxonomy" id="1147741"/>
    <lineage>
        <taxon>Eukaryota</taxon>
        <taxon>Metazoa</taxon>
        <taxon>Ecdysozoa</taxon>
        <taxon>Nematoda</taxon>
        <taxon>Chromadorea</taxon>
        <taxon>Rhabditida</taxon>
        <taxon>Spirurina</taxon>
        <taxon>Spiruromorpha</taxon>
        <taxon>Filarioidea</taxon>
        <taxon>Onchocercidae</taxon>
        <taxon>Elaeophora</taxon>
    </lineage>
</organism>
<dbReference type="InterPro" id="IPR001212">
    <property type="entry name" value="Somatomedin_B_dom"/>
</dbReference>
<dbReference type="InterPro" id="IPR013128">
    <property type="entry name" value="Peptidase_C1A"/>
</dbReference>
<sequence>MTRIFGIFLLPWLQTVTSIGFHGIPGSYCAKRSPTCCPNRDDQCTMPIFGDHLCYCDMFCDRGEYGNDCCPDFKAVCRYSPRTLATCVLNQWKCDEAPCLIQEDLLMKIQGGRYTWTARNYSQFWGRTLDDGIRHRLGTLFPERSVQNMNEMIVKPRESPTSFDARQKWPNFIHPIQDQGDCASSWAQSTAATSADRLALITDGRQNVSLSAQQFLSCNQHRQKGCEGGYLDRAWWYVRKFGVVSEECYPYVSGITREPEICEIEKSKHGSRHVCPSGHHDSRIYRTTPSYRVSSREKDIMSEILTNGPVQATFLVHGDFFMYSAGVYKHLPTAGEKAEGYHSVRLLGWGEDHSTGIPVKYWIAANSWGTNWGENGTFRIIRGENHCEIESFIIGAWGKGFKKRRRLLKLRKIRRRFRMI</sequence>
<dbReference type="GO" id="GO:0008234">
    <property type="term" value="F:cysteine-type peptidase activity"/>
    <property type="evidence" value="ECO:0007669"/>
    <property type="project" value="InterPro"/>
</dbReference>
<dbReference type="PROSITE" id="PS50958">
    <property type="entry name" value="SMB_2"/>
    <property type="match status" value="1"/>
</dbReference>
<dbReference type="GO" id="GO:0006508">
    <property type="term" value="P:proteolysis"/>
    <property type="evidence" value="ECO:0007669"/>
    <property type="project" value="InterPro"/>
</dbReference>
<evidence type="ECO:0000313" key="6">
    <source>
        <dbReference type="WBParaSite" id="EEL_0000173301-mRNA-1"/>
    </source>
</evidence>
<dbReference type="SMART" id="SM00645">
    <property type="entry name" value="Pept_C1"/>
    <property type="match status" value="1"/>
</dbReference>
<keyword evidence="3" id="KW-0732">Signal</keyword>
<dbReference type="SUPFAM" id="SSF54001">
    <property type="entry name" value="Cysteine proteinases"/>
    <property type="match status" value="1"/>
</dbReference>
<dbReference type="FunFam" id="3.90.70.10:FF:000165">
    <property type="entry name" value="Tubulointerstitial nephritis antigen-like"/>
    <property type="match status" value="1"/>
</dbReference>
<dbReference type="STRING" id="1147741.A0A0R3RJS4"/>
<feature type="domain" description="SMB" evidence="4">
    <location>
        <begin position="32"/>
        <end position="83"/>
    </location>
</feature>
<keyword evidence="5" id="KW-1185">Reference proteome</keyword>
<dbReference type="PROSITE" id="PS00639">
    <property type="entry name" value="THIOL_PROTEASE_HIS"/>
    <property type="match status" value="1"/>
</dbReference>
<dbReference type="WBParaSite" id="EEL_0000173301-mRNA-1">
    <property type="protein sequence ID" value="EEL_0000173301-mRNA-1"/>
    <property type="gene ID" value="EEL_0000173301"/>
</dbReference>
<dbReference type="PANTHER" id="PTHR12411">
    <property type="entry name" value="CYSTEINE PROTEASE FAMILY C1-RELATED"/>
    <property type="match status" value="1"/>
</dbReference>
<comment type="similarity">
    <text evidence="1">Belongs to the peptidase C1 family.</text>
</comment>
<proteinExistence type="inferred from homology"/>
<feature type="signal peptide" evidence="3">
    <location>
        <begin position="1"/>
        <end position="18"/>
    </location>
</feature>
<feature type="chain" id="PRO_5018641393" evidence="3">
    <location>
        <begin position="19"/>
        <end position="420"/>
    </location>
</feature>
<dbReference type="Proteomes" id="UP000050640">
    <property type="component" value="Unplaced"/>
</dbReference>
<dbReference type="AlphaFoldDB" id="A0A0R3RJS4"/>
<evidence type="ECO:0000256" key="1">
    <source>
        <dbReference type="ARBA" id="ARBA00008455"/>
    </source>
</evidence>